<name>A0A5S4F614_9ACTN</name>
<evidence type="ECO:0000313" key="2">
    <source>
        <dbReference type="Proteomes" id="UP000309128"/>
    </source>
</evidence>
<dbReference type="AlphaFoldDB" id="A0A5S4F614"/>
<evidence type="ECO:0000313" key="1">
    <source>
        <dbReference type="EMBL" id="TMR11730.1"/>
    </source>
</evidence>
<dbReference type="Proteomes" id="UP000309128">
    <property type="component" value="Unassembled WGS sequence"/>
</dbReference>
<proteinExistence type="predicted"/>
<gene>
    <name evidence="1" type="ORF">ETD86_34745</name>
</gene>
<dbReference type="EMBL" id="VCKY01000149">
    <property type="protein sequence ID" value="TMR11730.1"/>
    <property type="molecule type" value="Genomic_DNA"/>
</dbReference>
<reference evidence="1 2" key="1">
    <citation type="submission" date="2019-05" db="EMBL/GenBank/DDBJ databases">
        <title>Draft genome sequence of Nonomuraea turkmeniaca DSM 43926.</title>
        <authorList>
            <person name="Saricaoglu S."/>
            <person name="Isik K."/>
        </authorList>
    </citation>
    <scope>NUCLEOTIDE SEQUENCE [LARGE SCALE GENOMIC DNA]</scope>
    <source>
        <strain evidence="1 2">DSM 43926</strain>
    </source>
</reference>
<keyword evidence="2" id="KW-1185">Reference proteome</keyword>
<protein>
    <submittedName>
        <fullName evidence="1">Uncharacterized protein</fullName>
    </submittedName>
</protein>
<dbReference type="RefSeq" id="WP_138670880.1">
    <property type="nucleotide sequence ID" value="NZ_VCKY01000149.1"/>
</dbReference>
<organism evidence="1 2">
    <name type="scientific">Nonomuraea turkmeniaca</name>
    <dbReference type="NCBI Taxonomy" id="103838"/>
    <lineage>
        <taxon>Bacteria</taxon>
        <taxon>Bacillati</taxon>
        <taxon>Actinomycetota</taxon>
        <taxon>Actinomycetes</taxon>
        <taxon>Streptosporangiales</taxon>
        <taxon>Streptosporangiaceae</taxon>
        <taxon>Nonomuraea</taxon>
    </lineage>
</organism>
<comment type="caution">
    <text evidence="1">The sequence shown here is derived from an EMBL/GenBank/DDBJ whole genome shotgun (WGS) entry which is preliminary data.</text>
</comment>
<sequence>MTPAEVIEDAFRLLGVEGPEDAATVVLGALAGAGMVVVSADDYRHLLDRTEQFAMHRFDADDSVLVARLRAALPERTADA</sequence>
<accession>A0A5S4F614</accession>